<evidence type="ECO:0000256" key="1">
    <source>
        <dbReference type="ARBA" id="ARBA00004141"/>
    </source>
</evidence>
<name>A0AAN9UJW8_9PEZI</name>
<keyword evidence="2 5" id="KW-0812">Transmembrane</keyword>
<dbReference type="EMBL" id="JAKJXP020000117">
    <property type="protein sequence ID" value="KAK7744743.1"/>
    <property type="molecule type" value="Genomic_DNA"/>
</dbReference>
<dbReference type="PROSITE" id="PS51225">
    <property type="entry name" value="MARVEL"/>
    <property type="match status" value="1"/>
</dbReference>
<keyword evidence="4 5" id="KW-0472">Membrane</keyword>
<evidence type="ECO:0000259" key="6">
    <source>
        <dbReference type="PROSITE" id="PS51225"/>
    </source>
</evidence>
<feature type="domain" description="MARVEL" evidence="6">
    <location>
        <begin position="16"/>
        <end position="153"/>
    </location>
</feature>
<reference evidence="7 8" key="1">
    <citation type="submission" date="2024-02" db="EMBL/GenBank/DDBJ databases">
        <title>De novo assembly and annotation of 12 fungi associated with fruit tree decline syndrome in Ontario, Canada.</title>
        <authorList>
            <person name="Sulman M."/>
            <person name="Ellouze W."/>
            <person name="Ilyukhin E."/>
        </authorList>
    </citation>
    <scope>NUCLEOTIDE SEQUENCE [LARGE SCALE GENOMIC DNA]</scope>
    <source>
        <strain evidence="7 8">M11/M66-122</strain>
    </source>
</reference>
<evidence type="ECO:0000256" key="2">
    <source>
        <dbReference type="ARBA" id="ARBA00022692"/>
    </source>
</evidence>
<evidence type="ECO:0000256" key="5">
    <source>
        <dbReference type="SAM" id="Phobius"/>
    </source>
</evidence>
<organism evidence="7 8">
    <name type="scientific">Diatrype stigma</name>
    <dbReference type="NCBI Taxonomy" id="117547"/>
    <lineage>
        <taxon>Eukaryota</taxon>
        <taxon>Fungi</taxon>
        <taxon>Dikarya</taxon>
        <taxon>Ascomycota</taxon>
        <taxon>Pezizomycotina</taxon>
        <taxon>Sordariomycetes</taxon>
        <taxon>Xylariomycetidae</taxon>
        <taxon>Xylariales</taxon>
        <taxon>Diatrypaceae</taxon>
        <taxon>Diatrype</taxon>
    </lineage>
</organism>
<feature type="transmembrane region" description="Helical" evidence="5">
    <location>
        <begin position="20"/>
        <end position="43"/>
    </location>
</feature>
<proteinExistence type="predicted"/>
<evidence type="ECO:0000256" key="3">
    <source>
        <dbReference type="ARBA" id="ARBA00022989"/>
    </source>
</evidence>
<evidence type="ECO:0000313" key="8">
    <source>
        <dbReference type="Proteomes" id="UP001320420"/>
    </source>
</evidence>
<feature type="transmembrane region" description="Helical" evidence="5">
    <location>
        <begin position="58"/>
        <end position="75"/>
    </location>
</feature>
<dbReference type="PANTHER" id="PTHR37451:SF5">
    <property type="entry name" value="MARVEL DOMAIN-CONTAINING PROTEIN"/>
    <property type="match status" value="1"/>
</dbReference>
<dbReference type="InterPro" id="IPR008253">
    <property type="entry name" value="Marvel"/>
</dbReference>
<comment type="caution">
    <text evidence="7">The sequence shown here is derived from an EMBL/GenBank/DDBJ whole genome shotgun (WGS) entry which is preliminary data.</text>
</comment>
<keyword evidence="8" id="KW-1185">Reference proteome</keyword>
<dbReference type="GO" id="GO:0016020">
    <property type="term" value="C:membrane"/>
    <property type="evidence" value="ECO:0007669"/>
    <property type="project" value="UniProtKB-SubCell"/>
</dbReference>
<dbReference type="PANTHER" id="PTHR37451">
    <property type="entry name" value="MARVEL DOMAIN"/>
    <property type="match status" value="1"/>
</dbReference>
<evidence type="ECO:0000256" key="4">
    <source>
        <dbReference type="ARBA" id="ARBA00023136"/>
    </source>
</evidence>
<dbReference type="Pfam" id="PF01284">
    <property type="entry name" value="MARVEL"/>
    <property type="match status" value="1"/>
</dbReference>
<keyword evidence="3 5" id="KW-1133">Transmembrane helix</keyword>
<dbReference type="Proteomes" id="UP001320420">
    <property type="component" value="Unassembled WGS sequence"/>
</dbReference>
<accession>A0AAN9UJW8</accession>
<feature type="transmembrane region" description="Helical" evidence="5">
    <location>
        <begin position="138"/>
        <end position="161"/>
    </location>
</feature>
<protein>
    <recommendedName>
        <fullName evidence="6">MARVEL domain-containing protein</fullName>
    </recommendedName>
</protein>
<dbReference type="AlphaFoldDB" id="A0AAN9UJW8"/>
<evidence type="ECO:0000313" key="7">
    <source>
        <dbReference type="EMBL" id="KAK7744743.1"/>
    </source>
</evidence>
<comment type="subcellular location">
    <subcellularLocation>
        <location evidence="1">Membrane</location>
        <topology evidence="1">Multi-pass membrane protein</topology>
    </subcellularLocation>
</comment>
<sequence>MGRLLRFPSSAAGGSMESGLLVGLRAAQLVSALIVMSLMAYVADWYNAATLTMAPPQINWLLACSVISIFSLGYLEGAKRFFPRAFHSTAALALEAVNALFFFSGFVYLAVFIGKLLFCRGSVCGAARASAVFGALAFLLWCASAALAARTVAQVGAGVSLPRFRMPGRGKPAPVEKDVAMEEGAGAGSRA</sequence>
<feature type="transmembrane region" description="Helical" evidence="5">
    <location>
        <begin position="96"/>
        <end position="118"/>
    </location>
</feature>
<gene>
    <name evidence="7" type="ORF">SLS62_010100</name>
</gene>